<dbReference type="InterPro" id="IPR021135">
    <property type="entry name" value="PEP_COase"/>
</dbReference>
<dbReference type="PANTHER" id="PTHR30523">
    <property type="entry name" value="PHOSPHOENOLPYRUVATE CARBOXYLASE"/>
    <property type="match status" value="1"/>
</dbReference>
<dbReference type="Gene3D" id="1.20.1440.90">
    <property type="entry name" value="Phosphoenolpyruvate/pyruvate domain"/>
    <property type="match status" value="1"/>
</dbReference>
<dbReference type="PROSITE" id="PS00393">
    <property type="entry name" value="PEPCASE_2"/>
    <property type="match status" value="1"/>
</dbReference>
<gene>
    <name evidence="2" type="ORF">METZ01_LOCUS102363</name>
</gene>
<dbReference type="PROSITE" id="PS00781">
    <property type="entry name" value="PEPCASE_1"/>
    <property type="match status" value="1"/>
</dbReference>
<dbReference type="InterPro" id="IPR033129">
    <property type="entry name" value="PEPCASE_His_AS"/>
</dbReference>
<dbReference type="InterPro" id="IPR015813">
    <property type="entry name" value="Pyrv/PenolPyrv_kinase-like_dom"/>
</dbReference>
<organism evidence="2">
    <name type="scientific">marine metagenome</name>
    <dbReference type="NCBI Taxonomy" id="408172"/>
    <lineage>
        <taxon>unclassified sequences</taxon>
        <taxon>metagenomes</taxon>
        <taxon>ecological metagenomes</taxon>
    </lineage>
</organism>
<dbReference type="EMBL" id="UINC01011191">
    <property type="protein sequence ID" value="SVA49509.1"/>
    <property type="molecule type" value="Genomic_DNA"/>
</dbReference>
<dbReference type="SUPFAM" id="SSF51621">
    <property type="entry name" value="Phosphoenolpyruvate/pyruvate domain"/>
    <property type="match status" value="1"/>
</dbReference>
<name>A0A381WAC9_9ZZZZ</name>
<dbReference type="PANTHER" id="PTHR30523:SF6">
    <property type="entry name" value="PHOSPHOENOLPYRUVATE CARBOXYLASE"/>
    <property type="match status" value="1"/>
</dbReference>
<proteinExistence type="predicted"/>
<dbReference type="GO" id="GO:0015977">
    <property type="term" value="P:carbon fixation"/>
    <property type="evidence" value="ECO:0007669"/>
    <property type="project" value="InterPro"/>
</dbReference>
<dbReference type="InterPro" id="IPR018129">
    <property type="entry name" value="PEP_COase_Lys_AS"/>
</dbReference>
<dbReference type="GO" id="GO:0008964">
    <property type="term" value="F:phosphoenolpyruvate carboxylase activity"/>
    <property type="evidence" value="ECO:0007669"/>
    <property type="project" value="UniProtKB-EC"/>
</dbReference>
<dbReference type="GO" id="GO:0005829">
    <property type="term" value="C:cytosol"/>
    <property type="evidence" value="ECO:0007669"/>
    <property type="project" value="TreeGrafter"/>
</dbReference>
<comment type="catalytic activity">
    <reaction evidence="1">
        <text>oxaloacetate + phosphate = phosphoenolpyruvate + hydrogencarbonate</text>
        <dbReference type="Rhea" id="RHEA:28370"/>
        <dbReference type="ChEBI" id="CHEBI:16452"/>
        <dbReference type="ChEBI" id="CHEBI:17544"/>
        <dbReference type="ChEBI" id="CHEBI:43474"/>
        <dbReference type="ChEBI" id="CHEBI:58702"/>
        <dbReference type="EC" id="4.1.1.31"/>
    </reaction>
</comment>
<dbReference type="Pfam" id="PF00311">
    <property type="entry name" value="PEPcase"/>
    <property type="match status" value="1"/>
</dbReference>
<evidence type="ECO:0000256" key="1">
    <source>
        <dbReference type="ARBA" id="ARBA00048995"/>
    </source>
</evidence>
<protein>
    <recommendedName>
        <fullName evidence="3">Phosphoenolpyruvate carboxylase</fullName>
    </recommendedName>
</protein>
<evidence type="ECO:0008006" key="3">
    <source>
        <dbReference type="Google" id="ProtNLM"/>
    </source>
</evidence>
<dbReference type="NCBIfam" id="NF000584">
    <property type="entry name" value="PRK00009.1"/>
    <property type="match status" value="1"/>
</dbReference>
<dbReference type="PRINTS" id="PR00150">
    <property type="entry name" value="PEPCARBXLASE"/>
</dbReference>
<sequence>MTKKIALSKTIHLLGEILGNIIKEQEGLSVFNKIEKIRALSKFSRGNRSKNIIYLSFTKLKREISKLNAKDTLIIARSFSKFLDFSNIAESLFSIHNIHDHNIRKTQETNEIVILEEAILDVFKNKSLSLNKFYETAKNLKIEIVLTAHPTEVKRRTLIQKYAKVNHILHSFNNLRIFTKQNINLEKNLLQNSLHEEITSVWKTDEIKRSRPTPVEEAKWGLAVIEDTLWNAIPKICSRFNNAVKNYTNKDLPINFSPIVFGSWMGGDRDGNPNVTAKTTKEVILLSRWEAASLYEKEFTKLIQSLSLHDCSKKIKKIVGKTWEPYRVFLRPIRNKLSQTQKEIESCLKENREPKKALLVQSINEIIQPLNDVHNSLISVKCGVIANGIVLDLIRRAYAFGLNLAKLDIRQESGRHNKLITSVCKKLGLADYSKLSEVDKIKFLSKEYKSKRPLIPQNITLDGDDRETWMTFKMISESPRECLGAYVISMASNVSDILAVMLLQKEAGVKSCLRIVPLFETLYDLQNSHIVMENLFKHSWYVNYFKKNQEIMIGYSDSSKDAGKFAASWAQYCAQEKLGKIATKYKIKLTLFHGRGGSVGRGGGPVYAALLSQPPGTVNARTRVTEQGEVIQQKYSSEHLAEYSLGTYIGAVLEATLSPPIQPKKEWRKLMDEMSILSSKSYRKYLNDDKNFLRYFDEVTPQNILGKLYIGSRPAKRKKSQDIKNLRAIPWVFAWTQIRLVLPAWLGTTEALHLASKGKNKIILKDMLYRWPFFYEMMDMLDMILTKT</sequence>
<accession>A0A381WAC9</accession>
<evidence type="ECO:0000313" key="2">
    <source>
        <dbReference type="EMBL" id="SVA49509.1"/>
    </source>
</evidence>
<feature type="non-terminal residue" evidence="2">
    <location>
        <position position="788"/>
    </location>
</feature>
<reference evidence="2" key="1">
    <citation type="submission" date="2018-05" db="EMBL/GenBank/DDBJ databases">
        <authorList>
            <person name="Lanie J.A."/>
            <person name="Ng W.-L."/>
            <person name="Kazmierczak K.M."/>
            <person name="Andrzejewski T.M."/>
            <person name="Davidsen T.M."/>
            <person name="Wayne K.J."/>
            <person name="Tettelin H."/>
            <person name="Glass J.I."/>
            <person name="Rusch D."/>
            <person name="Podicherti R."/>
            <person name="Tsui H.-C.T."/>
            <person name="Winkler M.E."/>
        </authorList>
    </citation>
    <scope>NUCLEOTIDE SEQUENCE</scope>
</reference>
<dbReference type="GO" id="GO:0006099">
    <property type="term" value="P:tricarboxylic acid cycle"/>
    <property type="evidence" value="ECO:0007669"/>
    <property type="project" value="InterPro"/>
</dbReference>
<dbReference type="AlphaFoldDB" id="A0A381WAC9"/>